<dbReference type="Pfam" id="PF01565">
    <property type="entry name" value="FAD_binding_4"/>
    <property type="match status" value="1"/>
</dbReference>
<evidence type="ECO:0000259" key="6">
    <source>
        <dbReference type="PROSITE" id="PS51387"/>
    </source>
</evidence>
<organism evidence="7 8">
    <name type="scientific">Lachnellula suecica</name>
    <dbReference type="NCBI Taxonomy" id="602035"/>
    <lineage>
        <taxon>Eukaryota</taxon>
        <taxon>Fungi</taxon>
        <taxon>Dikarya</taxon>
        <taxon>Ascomycota</taxon>
        <taxon>Pezizomycotina</taxon>
        <taxon>Leotiomycetes</taxon>
        <taxon>Helotiales</taxon>
        <taxon>Lachnaceae</taxon>
        <taxon>Lachnellula</taxon>
    </lineage>
</organism>
<comment type="caution">
    <text evidence="7">The sequence shown here is derived from an EMBL/GenBank/DDBJ whole genome shotgun (WGS) entry which is preliminary data.</text>
</comment>
<keyword evidence="3" id="KW-0285">Flavoprotein</keyword>
<evidence type="ECO:0000313" key="8">
    <source>
        <dbReference type="Proteomes" id="UP000469558"/>
    </source>
</evidence>
<dbReference type="PANTHER" id="PTHR42973:SF39">
    <property type="entry name" value="FAD-BINDING PCMH-TYPE DOMAIN-CONTAINING PROTEIN"/>
    <property type="match status" value="1"/>
</dbReference>
<dbReference type="OrthoDB" id="415825at2759"/>
<feature type="domain" description="FAD-binding PCMH-type" evidence="6">
    <location>
        <begin position="74"/>
        <end position="245"/>
    </location>
</feature>
<gene>
    <name evidence="7" type="primary">azaL_3</name>
    <name evidence="7" type="ORF">LSUE1_G007997</name>
</gene>
<name>A0A8T9BYW5_9HELO</name>
<dbReference type="Gene3D" id="3.40.462.20">
    <property type="match status" value="1"/>
</dbReference>
<reference evidence="7 8" key="1">
    <citation type="submission" date="2018-05" db="EMBL/GenBank/DDBJ databases">
        <title>Genome sequencing and assembly of the regulated plant pathogen Lachnellula willkommii and related sister species for the development of diagnostic species identification markers.</title>
        <authorList>
            <person name="Giroux E."/>
            <person name="Bilodeau G."/>
        </authorList>
    </citation>
    <scope>NUCLEOTIDE SEQUENCE [LARGE SCALE GENOMIC DNA]</scope>
    <source>
        <strain evidence="7 8">CBS 268.59</strain>
    </source>
</reference>
<evidence type="ECO:0000313" key="7">
    <source>
        <dbReference type="EMBL" id="TVY65609.1"/>
    </source>
</evidence>
<comment type="similarity">
    <text evidence="2">Belongs to the oxygen-dependent FAD-linked oxidoreductase family.</text>
</comment>
<dbReference type="Gene3D" id="3.30.465.10">
    <property type="match status" value="1"/>
</dbReference>
<evidence type="ECO:0000256" key="1">
    <source>
        <dbReference type="ARBA" id="ARBA00001974"/>
    </source>
</evidence>
<evidence type="ECO:0000256" key="2">
    <source>
        <dbReference type="ARBA" id="ARBA00005466"/>
    </source>
</evidence>
<dbReference type="EMBL" id="QGMK01001673">
    <property type="protein sequence ID" value="TVY65609.1"/>
    <property type="molecule type" value="Genomic_DNA"/>
</dbReference>
<proteinExistence type="inferred from homology"/>
<dbReference type="InterPro" id="IPR016169">
    <property type="entry name" value="FAD-bd_PCMH_sub2"/>
</dbReference>
<dbReference type="InterPro" id="IPR050416">
    <property type="entry name" value="FAD-linked_Oxidoreductase"/>
</dbReference>
<evidence type="ECO:0000256" key="5">
    <source>
        <dbReference type="ARBA" id="ARBA00023002"/>
    </source>
</evidence>
<dbReference type="PROSITE" id="PS51387">
    <property type="entry name" value="FAD_PCMH"/>
    <property type="match status" value="1"/>
</dbReference>
<keyword evidence="5" id="KW-0560">Oxidoreductase</keyword>
<accession>A0A8T9BYW5</accession>
<dbReference type="PANTHER" id="PTHR42973">
    <property type="entry name" value="BINDING OXIDOREDUCTASE, PUTATIVE (AFU_ORTHOLOGUE AFUA_1G17690)-RELATED"/>
    <property type="match status" value="1"/>
</dbReference>
<dbReference type="GO" id="GO:0016491">
    <property type="term" value="F:oxidoreductase activity"/>
    <property type="evidence" value="ECO:0007669"/>
    <property type="project" value="UniProtKB-KW"/>
</dbReference>
<dbReference type="InterPro" id="IPR036318">
    <property type="entry name" value="FAD-bd_PCMH-like_sf"/>
</dbReference>
<evidence type="ECO:0000256" key="4">
    <source>
        <dbReference type="ARBA" id="ARBA00022827"/>
    </source>
</evidence>
<dbReference type="Proteomes" id="UP000469558">
    <property type="component" value="Unassembled WGS sequence"/>
</dbReference>
<sequence>MHLPHLFSGMSLLFSSSPVISSIMWKLFTVVSLFGLLVSSCEGAVNTTGLKLLLSPGATISNNGSSAPRWSDFDAPTPGAVVTVATEQDVLRTVQYCIALNIPFFAQNGGHGWSTTINLKQNGITINLAGIKAMSIDSAKSAVTFQGGALISDVVNFAYNNSVLVPTGTCNCVGTLGAILGGGFGNLMGQYGFGVDNLVSLNVVTPLGTAITVSPTSYPDLWYAMRGAGANFGIVTSAVIKSYPTNAAGLTAWHGPLIFLGTSLEALIGAMGNLTMQPKMAMELFFLLEGGQPIILLNLFYYGTEADGRAAFASILAVGPIADETAILTYDQWNAGGDGFCTKGERKPSFGAGLAKLDPTTWRAVWNKWLAFASLPGAETSAVILDVYSLVKPRTFADSSSAYPFRHTVNYNAIATGWYPDSTLDAQAEAFGFAARDLWRSTSGLPVNSTYINNGFGDEALSVVYGQSLSQLQTIKKHYDPLYRFNQWFPIK</sequence>
<keyword evidence="8" id="KW-1185">Reference proteome</keyword>
<dbReference type="InterPro" id="IPR016166">
    <property type="entry name" value="FAD-bd_PCMH"/>
</dbReference>
<protein>
    <submittedName>
        <fullName evidence="7">FAD-linked oxidoreductase azaL</fullName>
    </submittedName>
</protein>
<dbReference type="InterPro" id="IPR006094">
    <property type="entry name" value="Oxid_FAD_bind_N"/>
</dbReference>
<dbReference type="AlphaFoldDB" id="A0A8T9BYW5"/>
<comment type="cofactor">
    <cofactor evidence="1">
        <name>FAD</name>
        <dbReference type="ChEBI" id="CHEBI:57692"/>
    </cofactor>
</comment>
<dbReference type="SUPFAM" id="SSF56176">
    <property type="entry name" value="FAD-binding/transporter-associated domain-like"/>
    <property type="match status" value="1"/>
</dbReference>
<keyword evidence="4" id="KW-0274">FAD</keyword>
<evidence type="ECO:0000256" key="3">
    <source>
        <dbReference type="ARBA" id="ARBA00022630"/>
    </source>
</evidence>
<dbReference type="GO" id="GO:0071949">
    <property type="term" value="F:FAD binding"/>
    <property type="evidence" value="ECO:0007669"/>
    <property type="project" value="InterPro"/>
</dbReference>